<evidence type="ECO:0000313" key="3">
    <source>
        <dbReference type="Proteomes" id="UP000789570"/>
    </source>
</evidence>
<name>A0A9N8VQB8_9GLOM</name>
<sequence>MTDDEFSSFASNPSYLSKTLKLPTTVSTPLESLAITSLTRLETLIETSGELFKSLLEYSRTISDKTEEEKRMKVTKCYENYQKVEKELKGYFDNIVELEEKKKKSREEARAQGSTSSQPLSALNKLVETRDSLLQESETQETHLTNLLDQTYKLQFQIQTLLACSEQTVAQSDQQR</sequence>
<evidence type="ECO:0000313" key="2">
    <source>
        <dbReference type="EMBL" id="CAG8462575.1"/>
    </source>
</evidence>
<organism evidence="2 3">
    <name type="scientific">Funneliformis caledonium</name>
    <dbReference type="NCBI Taxonomy" id="1117310"/>
    <lineage>
        <taxon>Eukaryota</taxon>
        <taxon>Fungi</taxon>
        <taxon>Fungi incertae sedis</taxon>
        <taxon>Mucoromycota</taxon>
        <taxon>Glomeromycotina</taxon>
        <taxon>Glomeromycetes</taxon>
        <taxon>Glomerales</taxon>
        <taxon>Glomeraceae</taxon>
        <taxon>Funneliformis</taxon>
    </lineage>
</organism>
<evidence type="ECO:0000256" key="1">
    <source>
        <dbReference type="SAM" id="Coils"/>
    </source>
</evidence>
<gene>
    <name evidence="2" type="ORF">FCALED_LOCUS1818</name>
</gene>
<keyword evidence="3" id="KW-1185">Reference proteome</keyword>
<dbReference type="AlphaFoldDB" id="A0A9N8VQB8"/>
<dbReference type="OrthoDB" id="2370801at2759"/>
<accession>A0A9N8VQB8</accession>
<dbReference type="EMBL" id="CAJVPQ010000248">
    <property type="protein sequence ID" value="CAG8462575.1"/>
    <property type="molecule type" value="Genomic_DNA"/>
</dbReference>
<reference evidence="2" key="1">
    <citation type="submission" date="2021-06" db="EMBL/GenBank/DDBJ databases">
        <authorList>
            <person name="Kallberg Y."/>
            <person name="Tangrot J."/>
            <person name="Rosling A."/>
        </authorList>
    </citation>
    <scope>NUCLEOTIDE SEQUENCE</scope>
    <source>
        <strain evidence="2">UK204</strain>
    </source>
</reference>
<comment type="caution">
    <text evidence="2">The sequence shown here is derived from an EMBL/GenBank/DDBJ whole genome shotgun (WGS) entry which is preliminary data.</text>
</comment>
<feature type="coiled-coil region" evidence="1">
    <location>
        <begin position="81"/>
        <end position="108"/>
    </location>
</feature>
<proteinExistence type="predicted"/>
<dbReference type="Proteomes" id="UP000789570">
    <property type="component" value="Unassembled WGS sequence"/>
</dbReference>
<keyword evidence="1" id="KW-0175">Coiled coil</keyword>
<protein>
    <submittedName>
        <fullName evidence="2">5576_t:CDS:1</fullName>
    </submittedName>
</protein>